<proteinExistence type="predicted"/>
<dbReference type="Pfam" id="PF00642">
    <property type="entry name" value="zf-CCCH"/>
    <property type="match status" value="1"/>
</dbReference>
<dbReference type="FunFam" id="4.10.1000.10:FF:000002">
    <property type="entry name" value="Zinc finger protein 36, C3H1 type-like 1"/>
    <property type="match status" value="1"/>
</dbReference>
<dbReference type="SUPFAM" id="SSF90229">
    <property type="entry name" value="CCCH zinc finger"/>
    <property type="match status" value="2"/>
</dbReference>
<feature type="region of interest" description="Disordered" evidence="8">
    <location>
        <begin position="254"/>
        <end position="303"/>
    </location>
</feature>
<evidence type="ECO:0000259" key="9">
    <source>
        <dbReference type="PROSITE" id="PS50103"/>
    </source>
</evidence>
<dbReference type="InterPro" id="IPR000571">
    <property type="entry name" value="Znf_CCCH"/>
</dbReference>
<reference evidence="11" key="1">
    <citation type="submission" date="2022-08" db="EMBL/GenBank/DDBJ databases">
        <authorList>
            <person name="Marques A."/>
        </authorList>
    </citation>
    <scope>NUCLEOTIDE SEQUENCE</scope>
    <source>
        <strain evidence="11">RhyPub2mFocal</strain>
        <tissue evidence="11">Leaves</tissue>
    </source>
</reference>
<gene>
    <name evidence="10" type="ORF">LUZ62_055344</name>
    <name evidence="11" type="ORF">LUZ62_065241</name>
</gene>
<evidence type="ECO:0000256" key="5">
    <source>
        <dbReference type="ARBA" id="ARBA00023125"/>
    </source>
</evidence>
<dbReference type="PANTHER" id="PTHR12547">
    <property type="entry name" value="CCCH ZINC FINGER/TIS11-RELATED"/>
    <property type="match status" value="1"/>
</dbReference>
<dbReference type="SMART" id="SM00356">
    <property type="entry name" value="ZnF_C3H1"/>
    <property type="match status" value="2"/>
</dbReference>
<protein>
    <submittedName>
        <fullName evidence="11">Zinc finger (CCCH-type) family protein</fullName>
    </submittedName>
</protein>
<dbReference type="GO" id="GO:0003729">
    <property type="term" value="F:mRNA binding"/>
    <property type="evidence" value="ECO:0007669"/>
    <property type="project" value="InterPro"/>
</dbReference>
<dbReference type="InterPro" id="IPR036855">
    <property type="entry name" value="Znf_CCCH_sf"/>
</dbReference>
<evidence type="ECO:0000256" key="4">
    <source>
        <dbReference type="ARBA" id="ARBA00022833"/>
    </source>
</evidence>
<name>A0AAV8ENU6_9POAL</name>
<dbReference type="EMBL" id="JAMFTS010000003">
    <property type="protein sequence ID" value="KAJ4771087.1"/>
    <property type="molecule type" value="Genomic_DNA"/>
</dbReference>
<evidence type="ECO:0000256" key="1">
    <source>
        <dbReference type="ARBA" id="ARBA00022723"/>
    </source>
</evidence>
<keyword evidence="5" id="KW-0238">DNA-binding</keyword>
<keyword evidence="12" id="KW-1185">Reference proteome</keyword>
<dbReference type="FunFam" id="4.10.1000.10:FF:000001">
    <property type="entry name" value="zinc finger CCCH domain-containing protein 15-like"/>
    <property type="match status" value="1"/>
</dbReference>
<feature type="compositionally biased region" description="Polar residues" evidence="8">
    <location>
        <begin position="265"/>
        <end position="276"/>
    </location>
</feature>
<evidence type="ECO:0000313" key="10">
    <source>
        <dbReference type="EMBL" id="KAJ4771087.1"/>
    </source>
</evidence>
<dbReference type="GO" id="GO:0008270">
    <property type="term" value="F:zinc ion binding"/>
    <property type="evidence" value="ECO:0007669"/>
    <property type="project" value="UniProtKB-KW"/>
</dbReference>
<comment type="caution">
    <text evidence="11">The sequence shown here is derived from an EMBL/GenBank/DDBJ whole genome shotgun (WGS) entry which is preliminary data.</text>
</comment>
<keyword evidence="4 6" id="KW-0862">Zinc</keyword>
<dbReference type="GO" id="GO:0003677">
    <property type="term" value="F:DNA binding"/>
    <property type="evidence" value="ECO:0007669"/>
    <property type="project" value="UniProtKB-KW"/>
</dbReference>
<keyword evidence="1 6" id="KW-0479">Metal-binding</keyword>
<evidence type="ECO:0000256" key="6">
    <source>
        <dbReference type="PROSITE-ProRule" id="PRU00723"/>
    </source>
</evidence>
<feature type="domain" description="C3H1-type" evidence="9">
    <location>
        <begin position="330"/>
        <end position="358"/>
    </location>
</feature>
<dbReference type="EMBL" id="JAMFTS010000003">
    <property type="protein sequence ID" value="KAJ4780984.1"/>
    <property type="molecule type" value="Genomic_DNA"/>
</dbReference>
<keyword evidence="3 6" id="KW-0863">Zinc-finger</keyword>
<dbReference type="InterPro" id="IPR045877">
    <property type="entry name" value="ZFP36-like"/>
</dbReference>
<feature type="coiled-coil region" evidence="7">
    <location>
        <begin position="153"/>
        <end position="180"/>
    </location>
</feature>
<keyword evidence="2" id="KW-0677">Repeat</keyword>
<feature type="domain" description="C3H1-type" evidence="9">
    <location>
        <begin position="368"/>
        <end position="396"/>
    </location>
</feature>
<evidence type="ECO:0000256" key="2">
    <source>
        <dbReference type="ARBA" id="ARBA00022737"/>
    </source>
</evidence>
<dbReference type="PANTHER" id="PTHR12547:SF162">
    <property type="entry name" value="ZINC FINGER CCCH DOMAIN-CONTAINING PROTEIN 15"/>
    <property type="match status" value="1"/>
</dbReference>
<feature type="zinc finger region" description="C3H1-type" evidence="6">
    <location>
        <begin position="368"/>
        <end position="396"/>
    </location>
</feature>
<dbReference type="AlphaFoldDB" id="A0AAV8ENU6"/>
<evidence type="ECO:0000313" key="12">
    <source>
        <dbReference type="Proteomes" id="UP001140206"/>
    </source>
</evidence>
<organism evidence="11 12">
    <name type="scientific">Rhynchospora pubera</name>
    <dbReference type="NCBI Taxonomy" id="906938"/>
    <lineage>
        <taxon>Eukaryota</taxon>
        <taxon>Viridiplantae</taxon>
        <taxon>Streptophyta</taxon>
        <taxon>Embryophyta</taxon>
        <taxon>Tracheophyta</taxon>
        <taxon>Spermatophyta</taxon>
        <taxon>Magnoliopsida</taxon>
        <taxon>Liliopsida</taxon>
        <taxon>Poales</taxon>
        <taxon>Cyperaceae</taxon>
        <taxon>Cyperoideae</taxon>
        <taxon>Rhynchosporeae</taxon>
        <taxon>Rhynchospora</taxon>
    </lineage>
</organism>
<evidence type="ECO:0000256" key="8">
    <source>
        <dbReference type="SAM" id="MobiDB-lite"/>
    </source>
</evidence>
<evidence type="ECO:0000256" key="7">
    <source>
        <dbReference type="SAM" id="Coils"/>
    </source>
</evidence>
<accession>A0AAV8ENU6</accession>
<dbReference type="PROSITE" id="PS50103">
    <property type="entry name" value="ZF_C3H1"/>
    <property type="match status" value="2"/>
</dbReference>
<feature type="zinc finger region" description="C3H1-type" evidence="6">
    <location>
        <begin position="330"/>
        <end position="358"/>
    </location>
</feature>
<keyword evidence="7" id="KW-0175">Coiled coil</keyword>
<sequence length="405" mass="45003">MLPPHSLIKTPINSFSPISRLSFSLSLPLYIPLSQRDLIHFVHTISEKAEKKRIRVKSIMQNELFNSINADPLRSTIESLPYPYLEQPSLSPLYLPSNGGDLFYSYNNSFSPSSLSLSPSPVSTNGDDDPAATENRLYLARLALQYQQITDRYERCLSHLQEAAEEAETLRHENARLRMANGELTSRLAMNSNKQVSLLTDEFNRFGLGAEPVPETSPTSVLPLQPLNENQLLRNAAERRAVLPKSISIRSSGYLKMNQPAPNGPASQLTGQTRGTSPVRPGSQQKVLVGLGGSKSGGEKGIEAPVGPVLKEVGEDISSALEVEVYNQGMFKTELCNKWEEKGECPYGEHCQFAHGVSELRPVLRHPRYKTELCRMVLSGEACPYGHRCHFRHTLSPSERLLLKP</sequence>
<dbReference type="Gene3D" id="4.10.1000.10">
    <property type="entry name" value="Zinc finger, CCCH-type"/>
    <property type="match status" value="2"/>
</dbReference>
<dbReference type="Proteomes" id="UP001140206">
    <property type="component" value="Chromosome 3"/>
</dbReference>
<evidence type="ECO:0000313" key="11">
    <source>
        <dbReference type="EMBL" id="KAJ4780984.1"/>
    </source>
</evidence>
<evidence type="ECO:0000256" key="3">
    <source>
        <dbReference type="ARBA" id="ARBA00022771"/>
    </source>
</evidence>